<dbReference type="GO" id="GO:0008762">
    <property type="term" value="F:UDP-N-acetylmuramate dehydrogenase activity"/>
    <property type="evidence" value="ECO:0007669"/>
    <property type="project" value="UniProtKB-UniRule"/>
</dbReference>
<dbReference type="AlphaFoldDB" id="A0A1G2G841"/>
<evidence type="ECO:0000256" key="16">
    <source>
        <dbReference type="HAMAP-Rule" id="MF_00037"/>
    </source>
</evidence>
<keyword evidence="13 16" id="KW-0131">Cell cycle</keyword>
<dbReference type="GO" id="GO:0071949">
    <property type="term" value="F:FAD binding"/>
    <property type="evidence" value="ECO:0007669"/>
    <property type="project" value="InterPro"/>
</dbReference>
<reference evidence="18 19" key="1">
    <citation type="journal article" date="2016" name="Nat. Commun.">
        <title>Thousands of microbial genomes shed light on interconnected biogeochemical processes in an aquifer system.</title>
        <authorList>
            <person name="Anantharaman K."/>
            <person name="Brown C.T."/>
            <person name="Hug L.A."/>
            <person name="Sharon I."/>
            <person name="Castelle C.J."/>
            <person name="Probst A.J."/>
            <person name="Thomas B.C."/>
            <person name="Singh A."/>
            <person name="Wilkins M.J."/>
            <person name="Karaoz U."/>
            <person name="Brodie E.L."/>
            <person name="Williams K.H."/>
            <person name="Hubbard S.S."/>
            <person name="Banfield J.F."/>
        </authorList>
    </citation>
    <scope>NUCLEOTIDE SEQUENCE [LARGE SCALE GENOMIC DNA]</scope>
</reference>
<dbReference type="HAMAP" id="MF_00037">
    <property type="entry name" value="MurB"/>
    <property type="match status" value="1"/>
</dbReference>
<dbReference type="Gene3D" id="3.30.465.10">
    <property type="match status" value="1"/>
</dbReference>
<dbReference type="InterPro" id="IPR006094">
    <property type="entry name" value="Oxid_FAD_bind_N"/>
</dbReference>
<evidence type="ECO:0000256" key="6">
    <source>
        <dbReference type="ARBA" id="ARBA00022618"/>
    </source>
</evidence>
<keyword evidence="5 16" id="KW-0963">Cytoplasm</keyword>
<dbReference type="PANTHER" id="PTHR21071">
    <property type="entry name" value="UDP-N-ACETYLENOLPYRUVOYLGLUCOSAMINE REDUCTASE"/>
    <property type="match status" value="1"/>
</dbReference>
<keyword evidence="9 16" id="KW-0521">NADP</keyword>
<evidence type="ECO:0000256" key="3">
    <source>
        <dbReference type="ARBA" id="ARBA00004496"/>
    </source>
</evidence>
<dbReference type="InterPro" id="IPR016167">
    <property type="entry name" value="FAD-bd_PCMH_sub1"/>
</dbReference>
<dbReference type="Gene3D" id="3.90.78.10">
    <property type="entry name" value="UDP-N-acetylenolpyruvoylglucosamine reductase, C-terminal domain"/>
    <property type="match status" value="1"/>
</dbReference>
<dbReference type="Pfam" id="PF02873">
    <property type="entry name" value="MurB_C"/>
    <property type="match status" value="1"/>
</dbReference>
<dbReference type="Pfam" id="PF01565">
    <property type="entry name" value="FAD_binding_4"/>
    <property type="match status" value="1"/>
</dbReference>
<organism evidence="18 19">
    <name type="scientific">Candidatus Ryanbacteria bacterium RIFCSPHIGHO2_01_FULL_48_27</name>
    <dbReference type="NCBI Taxonomy" id="1802115"/>
    <lineage>
        <taxon>Bacteria</taxon>
        <taxon>Candidatus Ryaniibacteriota</taxon>
    </lineage>
</organism>
<evidence type="ECO:0000256" key="14">
    <source>
        <dbReference type="ARBA" id="ARBA00023316"/>
    </source>
</evidence>
<name>A0A1G2G841_9BACT</name>
<keyword evidence="10 16" id="KW-0133">Cell shape</keyword>
<comment type="pathway">
    <text evidence="4 16">Cell wall biogenesis; peptidoglycan biosynthesis.</text>
</comment>
<dbReference type="PANTHER" id="PTHR21071:SF4">
    <property type="entry name" value="UDP-N-ACETYLENOLPYRUVOYLGLUCOSAMINE REDUCTASE"/>
    <property type="match status" value="1"/>
</dbReference>
<keyword evidence="14 16" id="KW-0961">Cell wall biogenesis/degradation</keyword>
<dbReference type="GO" id="GO:0008360">
    <property type="term" value="P:regulation of cell shape"/>
    <property type="evidence" value="ECO:0007669"/>
    <property type="project" value="UniProtKB-KW"/>
</dbReference>
<protein>
    <recommendedName>
        <fullName evidence="16">UDP-N-acetylenolpyruvoylglucosamine reductase</fullName>
        <ecNumber evidence="16">1.3.1.98</ecNumber>
    </recommendedName>
    <alternativeName>
        <fullName evidence="16">UDP-N-acetylmuramate dehydrogenase</fullName>
    </alternativeName>
</protein>
<feature type="domain" description="FAD-binding PCMH-type" evidence="17">
    <location>
        <begin position="17"/>
        <end position="201"/>
    </location>
</feature>
<dbReference type="Gene3D" id="3.30.43.10">
    <property type="entry name" value="Uridine Diphospho-n-acetylenolpyruvylglucosamine Reductase, domain 2"/>
    <property type="match status" value="1"/>
</dbReference>
<comment type="similarity">
    <text evidence="16">Belongs to the MurB family.</text>
</comment>
<evidence type="ECO:0000256" key="4">
    <source>
        <dbReference type="ARBA" id="ARBA00004752"/>
    </source>
</evidence>
<accession>A0A1G2G841</accession>
<evidence type="ECO:0000256" key="13">
    <source>
        <dbReference type="ARBA" id="ARBA00023306"/>
    </source>
</evidence>
<feature type="active site" evidence="16">
    <location>
        <position position="179"/>
    </location>
</feature>
<dbReference type="GO" id="GO:0009252">
    <property type="term" value="P:peptidoglycan biosynthetic process"/>
    <property type="evidence" value="ECO:0007669"/>
    <property type="project" value="UniProtKB-UniRule"/>
</dbReference>
<evidence type="ECO:0000256" key="11">
    <source>
        <dbReference type="ARBA" id="ARBA00022984"/>
    </source>
</evidence>
<keyword evidence="11 16" id="KW-0573">Peptidoglycan synthesis</keyword>
<evidence type="ECO:0000256" key="1">
    <source>
        <dbReference type="ARBA" id="ARBA00001974"/>
    </source>
</evidence>
<evidence type="ECO:0000256" key="9">
    <source>
        <dbReference type="ARBA" id="ARBA00022857"/>
    </source>
</evidence>
<evidence type="ECO:0000256" key="2">
    <source>
        <dbReference type="ARBA" id="ARBA00003921"/>
    </source>
</evidence>
<evidence type="ECO:0000256" key="7">
    <source>
        <dbReference type="ARBA" id="ARBA00022630"/>
    </source>
</evidence>
<dbReference type="GO" id="GO:0051301">
    <property type="term" value="P:cell division"/>
    <property type="evidence" value="ECO:0007669"/>
    <property type="project" value="UniProtKB-KW"/>
</dbReference>
<evidence type="ECO:0000256" key="15">
    <source>
        <dbReference type="ARBA" id="ARBA00048914"/>
    </source>
</evidence>
<comment type="function">
    <text evidence="2 16">Cell wall formation.</text>
</comment>
<feature type="active site" description="Proton donor" evidence="16">
    <location>
        <position position="230"/>
    </location>
</feature>
<keyword evidence="6 16" id="KW-0132">Cell division</keyword>
<dbReference type="SUPFAM" id="SSF56176">
    <property type="entry name" value="FAD-binding/transporter-associated domain-like"/>
    <property type="match status" value="1"/>
</dbReference>
<evidence type="ECO:0000256" key="10">
    <source>
        <dbReference type="ARBA" id="ARBA00022960"/>
    </source>
</evidence>
<keyword evidence="12 16" id="KW-0560">Oxidoreductase</keyword>
<gene>
    <name evidence="16" type="primary">murB</name>
    <name evidence="18" type="ORF">A2756_05600</name>
</gene>
<comment type="cofactor">
    <cofactor evidence="1 16">
        <name>FAD</name>
        <dbReference type="ChEBI" id="CHEBI:57692"/>
    </cofactor>
</comment>
<evidence type="ECO:0000313" key="18">
    <source>
        <dbReference type="EMBL" id="OGZ46048.1"/>
    </source>
</evidence>
<dbReference type="UniPathway" id="UPA00219"/>
<feature type="active site" evidence="16">
    <location>
        <position position="325"/>
    </location>
</feature>
<dbReference type="PROSITE" id="PS51387">
    <property type="entry name" value="FAD_PCMH"/>
    <property type="match status" value="1"/>
</dbReference>
<dbReference type="Proteomes" id="UP000177785">
    <property type="component" value="Unassembled WGS sequence"/>
</dbReference>
<comment type="caution">
    <text evidence="18">The sequence shown here is derived from an EMBL/GenBank/DDBJ whole genome shotgun (WGS) entry which is preliminary data.</text>
</comment>
<dbReference type="InterPro" id="IPR036635">
    <property type="entry name" value="MurB_C_sf"/>
</dbReference>
<dbReference type="InterPro" id="IPR036318">
    <property type="entry name" value="FAD-bd_PCMH-like_sf"/>
</dbReference>
<dbReference type="InterPro" id="IPR011601">
    <property type="entry name" value="MurB_C"/>
</dbReference>
<dbReference type="STRING" id="1802115.A2756_05600"/>
<comment type="subcellular location">
    <subcellularLocation>
        <location evidence="3 16">Cytoplasm</location>
    </subcellularLocation>
</comment>
<dbReference type="NCBIfam" id="TIGR00179">
    <property type="entry name" value="murB"/>
    <property type="match status" value="1"/>
</dbReference>
<dbReference type="InterPro" id="IPR016169">
    <property type="entry name" value="FAD-bd_PCMH_sub2"/>
</dbReference>
<dbReference type="SUPFAM" id="SSF56194">
    <property type="entry name" value="Uridine diphospho-N-Acetylenolpyruvylglucosamine reductase, MurB, C-terminal domain"/>
    <property type="match status" value="1"/>
</dbReference>
<evidence type="ECO:0000256" key="5">
    <source>
        <dbReference type="ARBA" id="ARBA00022490"/>
    </source>
</evidence>
<dbReference type="GO" id="GO:0071555">
    <property type="term" value="P:cell wall organization"/>
    <property type="evidence" value="ECO:0007669"/>
    <property type="project" value="UniProtKB-KW"/>
</dbReference>
<evidence type="ECO:0000313" key="19">
    <source>
        <dbReference type="Proteomes" id="UP000177785"/>
    </source>
</evidence>
<evidence type="ECO:0000259" key="17">
    <source>
        <dbReference type="PROSITE" id="PS51387"/>
    </source>
</evidence>
<keyword evidence="7 16" id="KW-0285">Flavoprotein</keyword>
<proteinExistence type="inferred from homology"/>
<comment type="catalytic activity">
    <reaction evidence="15 16">
        <text>UDP-N-acetyl-alpha-D-muramate + NADP(+) = UDP-N-acetyl-3-O-(1-carboxyvinyl)-alpha-D-glucosamine + NADPH + H(+)</text>
        <dbReference type="Rhea" id="RHEA:12248"/>
        <dbReference type="ChEBI" id="CHEBI:15378"/>
        <dbReference type="ChEBI" id="CHEBI:57783"/>
        <dbReference type="ChEBI" id="CHEBI:58349"/>
        <dbReference type="ChEBI" id="CHEBI:68483"/>
        <dbReference type="ChEBI" id="CHEBI:70757"/>
        <dbReference type="EC" id="1.3.1.98"/>
    </reaction>
</comment>
<dbReference type="EC" id="1.3.1.98" evidence="16"/>
<dbReference type="EMBL" id="MHNL01000002">
    <property type="protein sequence ID" value="OGZ46048.1"/>
    <property type="molecule type" value="Genomic_DNA"/>
</dbReference>
<keyword evidence="8 16" id="KW-0274">FAD</keyword>
<evidence type="ECO:0000256" key="12">
    <source>
        <dbReference type="ARBA" id="ARBA00023002"/>
    </source>
</evidence>
<sequence length="331" mass="35859">MLDIREQVSLKDHTVFKIGGPAKYFCEAKTAEELKDALAWARGSALPFFVLGAGSNVLVSDNEFEGLVIKNKATNIKINPLGYPVAKWGVEAEAGLAPQKLYAEAGAQMARVVAESVKAGLSGFEWAIGIPGTIGGSVRGNAGCFGSEMKDVIESVEVFDFLDAKRRTLEAGECNFGYRHSVFKEKPNLIVLSATLRFAKGDPKKSQGLIAEYSKKRLSSQDIGAKCAGCIFKNVEWSRKDVNKESLLQKYPELKPFSGQKSIPAGFLLDFLGLKGTKAGAVQISEKHANYFINLGGATAAEVIALINTAKEKIQNRYGISLEEEIQKINC</sequence>
<dbReference type="InterPro" id="IPR016166">
    <property type="entry name" value="FAD-bd_PCMH"/>
</dbReference>
<dbReference type="NCBIfam" id="NF010480">
    <property type="entry name" value="PRK13905.1"/>
    <property type="match status" value="1"/>
</dbReference>
<dbReference type="InterPro" id="IPR003170">
    <property type="entry name" value="MurB"/>
</dbReference>
<evidence type="ECO:0000256" key="8">
    <source>
        <dbReference type="ARBA" id="ARBA00022827"/>
    </source>
</evidence>
<dbReference type="GO" id="GO:0005829">
    <property type="term" value="C:cytosol"/>
    <property type="evidence" value="ECO:0007669"/>
    <property type="project" value="TreeGrafter"/>
</dbReference>